<name>A0A182I2E3_ANOAR</name>
<dbReference type="AlphaFoldDB" id="A0A182I2E3"/>
<evidence type="ECO:0000313" key="2">
    <source>
        <dbReference type="Proteomes" id="UP000075840"/>
    </source>
</evidence>
<accession>A0A182I2E3</accession>
<dbReference type="Proteomes" id="UP000075840">
    <property type="component" value="Unassembled WGS sequence"/>
</dbReference>
<dbReference type="EnsemblMetazoa" id="AARA007740-RA">
    <property type="protein sequence ID" value="AARA007740-PA"/>
    <property type="gene ID" value="AARA007740"/>
</dbReference>
<sequence>MYFPPSKRTHPHVVAVVSEWSATPHERAPRIAHEKPSTKPDSGRIFLAVVVRRSTPARDTSYEPTENTLLPSASSWREIRYCKSMVEYS</sequence>
<evidence type="ECO:0000313" key="1">
    <source>
        <dbReference type="EnsemblMetazoa" id="AARA007740-PA"/>
    </source>
</evidence>
<keyword evidence="2" id="KW-1185">Reference proteome</keyword>
<dbReference type="VEuPathDB" id="VectorBase:AARA007740"/>
<reference evidence="1" key="1">
    <citation type="submission" date="2022-08" db="UniProtKB">
        <authorList>
            <consortium name="EnsemblMetazoa"/>
        </authorList>
    </citation>
    <scope>IDENTIFICATION</scope>
    <source>
        <strain evidence="1">Dongola</strain>
    </source>
</reference>
<protein>
    <submittedName>
        <fullName evidence="1">Uncharacterized protein</fullName>
    </submittedName>
</protein>
<dbReference type="EMBL" id="APCN01000152">
    <property type="status" value="NOT_ANNOTATED_CDS"/>
    <property type="molecule type" value="Genomic_DNA"/>
</dbReference>
<proteinExistence type="predicted"/>
<organism evidence="1 2">
    <name type="scientific">Anopheles arabiensis</name>
    <name type="common">Mosquito</name>
    <dbReference type="NCBI Taxonomy" id="7173"/>
    <lineage>
        <taxon>Eukaryota</taxon>
        <taxon>Metazoa</taxon>
        <taxon>Ecdysozoa</taxon>
        <taxon>Arthropoda</taxon>
        <taxon>Hexapoda</taxon>
        <taxon>Insecta</taxon>
        <taxon>Pterygota</taxon>
        <taxon>Neoptera</taxon>
        <taxon>Endopterygota</taxon>
        <taxon>Diptera</taxon>
        <taxon>Nematocera</taxon>
        <taxon>Culicoidea</taxon>
        <taxon>Culicidae</taxon>
        <taxon>Anophelinae</taxon>
        <taxon>Anopheles</taxon>
    </lineage>
</organism>